<keyword evidence="3" id="KW-1185">Reference proteome</keyword>
<reference evidence="2" key="1">
    <citation type="submission" date="2020-10" db="EMBL/GenBank/DDBJ databases">
        <title>Unveiling of a novel bifunctional photoreceptor, Dualchrome1, isolated from a cosmopolitan green alga.</title>
        <authorList>
            <person name="Suzuki S."/>
            <person name="Kawachi M."/>
        </authorList>
    </citation>
    <scope>NUCLEOTIDE SEQUENCE</scope>
    <source>
        <strain evidence="2">NIES 2893</strain>
    </source>
</reference>
<gene>
    <name evidence="2" type="ORF">PPROV_000237600</name>
</gene>
<evidence type="ECO:0000256" key="1">
    <source>
        <dbReference type="SAM" id="Phobius"/>
    </source>
</evidence>
<comment type="caution">
    <text evidence="2">The sequence shown here is derived from an EMBL/GenBank/DDBJ whole genome shotgun (WGS) entry which is preliminary data.</text>
</comment>
<dbReference type="AlphaFoldDB" id="A0A830HDH2"/>
<dbReference type="EMBL" id="BNJQ01000005">
    <property type="protein sequence ID" value="GHP03621.1"/>
    <property type="molecule type" value="Genomic_DNA"/>
</dbReference>
<keyword evidence="1" id="KW-0472">Membrane</keyword>
<accession>A0A830HDH2</accession>
<feature type="transmembrane region" description="Helical" evidence="1">
    <location>
        <begin position="182"/>
        <end position="209"/>
    </location>
</feature>
<name>A0A830HDH2_9CHLO</name>
<evidence type="ECO:0000313" key="2">
    <source>
        <dbReference type="EMBL" id="GHP03621.1"/>
    </source>
</evidence>
<evidence type="ECO:0000313" key="3">
    <source>
        <dbReference type="Proteomes" id="UP000660262"/>
    </source>
</evidence>
<feature type="non-terminal residue" evidence="2">
    <location>
        <position position="341"/>
    </location>
</feature>
<keyword evidence="1" id="KW-0812">Transmembrane</keyword>
<dbReference type="Proteomes" id="UP000660262">
    <property type="component" value="Unassembled WGS sequence"/>
</dbReference>
<proteinExistence type="predicted"/>
<feature type="transmembrane region" description="Helical" evidence="1">
    <location>
        <begin position="230"/>
        <end position="249"/>
    </location>
</feature>
<keyword evidence="1" id="KW-1133">Transmembrane helix</keyword>
<sequence>LRQTGMLPRGAEGQSAEVAVDMRLASRITGAEHGGAARLLPFQVGAPFQQVELTSAVDQSNGLAMGFPVADVAPAPQAFASREGDVPFYPTQLPEKETGKYEEDGNAISLKDVTATVTYDDMHTVTVRVQALVNRRLHFEAEIFSEKCEMSLPLRALEHWCAPHSGVEREACMRTIDKLETLTYVFATGFFFGIIFHSAALFLGGIAYLRCCGQLESRRGRTVTRVFLQLSLCLSFLTLAIVLLLILWYTTSFDLDPSDVSGPQGVMWNFKTNSLEIACQEREGEQSFLVVVPDEKLPRPQLKEGRGDGFRITVALAFLHVITISFSLLGIGRMRRLGTWR</sequence>
<feature type="transmembrane region" description="Helical" evidence="1">
    <location>
        <begin position="310"/>
        <end position="331"/>
    </location>
</feature>
<protein>
    <submittedName>
        <fullName evidence="2">Uncharacterized protein</fullName>
    </submittedName>
</protein>
<organism evidence="2 3">
    <name type="scientific">Pycnococcus provasolii</name>
    <dbReference type="NCBI Taxonomy" id="41880"/>
    <lineage>
        <taxon>Eukaryota</taxon>
        <taxon>Viridiplantae</taxon>
        <taxon>Chlorophyta</taxon>
        <taxon>Pseudoscourfieldiophyceae</taxon>
        <taxon>Pseudoscourfieldiales</taxon>
        <taxon>Pycnococcaceae</taxon>
        <taxon>Pycnococcus</taxon>
    </lineage>
</organism>